<dbReference type="Proteomes" id="UP000655208">
    <property type="component" value="Unassembled WGS sequence"/>
</dbReference>
<dbReference type="GO" id="GO:0022857">
    <property type="term" value="F:transmembrane transporter activity"/>
    <property type="evidence" value="ECO:0007669"/>
    <property type="project" value="InterPro"/>
</dbReference>
<dbReference type="Gene3D" id="3.40.190.10">
    <property type="entry name" value="Periplasmic binding protein-like II"/>
    <property type="match status" value="1"/>
</dbReference>
<dbReference type="RefSeq" id="WP_229673671.1">
    <property type="nucleotide sequence ID" value="NZ_BMNA01000001.1"/>
</dbReference>
<evidence type="ECO:0000313" key="4">
    <source>
        <dbReference type="EMBL" id="GGL89274.1"/>
    </source>
</evidence>
<dbReference type="Pfam" id="PF04069">
    <property type="entry name" value="OpuAC"/>
    <property type="match status" value="1"/>
</dbReference>
<evidence type="ECO:0000256" key="1">
    <source>
        <dbReference type="SAM" id="MobiDB-lite"/>
    </source>
</evidence>
<feature type="domain" description="ABC-type glycine betaine transport system substrate-binding" evidence="3">
    <location>
        <begin position="118"/>
        <end position="381"/>
    </location>
</feature>
<feature type="compositionally biased region" description="Low complexity" evidence="1">
    <location>
        <begin position="58"/>
        <end position="96"/>
    </location>
</feature>
<accession>A0A917SMI0</accession>
<dbReference type="AlphaFoldDB" id="A0A917SMI0"/>
<dbReference type="Gene3D" id="3.40.190.100">
    <property type="entry name" value="Glycine betaine-binding periplasmic protein, domain 2"/>
    <property type="match status" value="1"/>
</dbReference>
<protein>
    <recommendedName>
        <fullName evidence="3">ABC-type glycine betaine transport system substrate-binding domain-containing protein</fullName>
    </recommendedName>
</protein>
<evidence type="ECO:0000256" key="2">
    <source>
        <dbReference type="SAM" id="SignalP"/>
    </source>
</evidence>
<feature type="region of interest" description="Disordered" evidence="1">
    <location>
        <begin position="58"/>
        <end position="101"/>
    </location>
</feature>
<name>A0A917SMI0_9ACTN</name>
<evidence type="ECO:0000313" key="5">
    <source>
        <dbReference type="Proteomes" id="UP000655208"/>
    </source>
</evidence>
<dbReference type="SUPFAM" id="SSF53850">
    <property type="entry name" value="Periplasmic binding protein-like II"/>
    <property type="match status" value="1"/>
</dbReference>
<dbReference type="GO" id="GO:0043190">
    <property type="term" value="C:ATP-binding cassette (ABC) transporter complex"/>
    <property type="evidence" value="ECO:0007669"/>
    <property type="project" value="InterPro"/>
</dbReference>
<feature type="chain" id="PRO_5038983038" description="ABC-type glycine betaine transport system substrate-binding domain-containing protein" evidence="2">
    <location>
        <begin position="26"/>
        <end position="393"/>
    </location>
</feature>
<sequence>MHPRTRAGRRRIAALLPLVALLAAAGCGGATVNAGGSSSSSSTAATVGGSTGAGAATGSSTAAGAATAGTTPGTATASGTAAGSGGSAAASPTASTGSGGAGSASMLPVTGSCAPFALAMNDWVGYTADAAVLTYVAEKNLNCKVNQKALKEEIAWQGFSSGQVDVILENWGHADLVAKYIDQQKVAEDAGPTGNLGQIGWYVPPWLAKKYPDITDYKNLNKYADMFKTSESGGQGQLLDGDPSFVTNDEALVKNLKLNYKVVYAGSEAALIQAFRNAEQNKTPVIGYFYSPQWFLSEVPLVKVALPPYTDGCDSDPATIACDYPDYTLNKIISKRFADSGSAAVNLVRNFRWTNADQDLVARYITADKMSPEDAAAKWVQANPDKVAAWLGK</sequence>
<organism evidence="4 5">
    <name type="scientific">Nakamurella endophytica</name>
    <dbReference type="NCBI Taxonomy" id="1748367"/>
    <lineage>
        <taxon>Bacteria</taxon>
        <taxon>Bacillati</taxon>
        <taxon>Actinomycetota</taxon>
        <taxon>Actinomycetes</taxon>
        <taxon>Nakamurellales</taxon>
        <taxon>Nakamurellaceae</taxon>
        <taxon>Nakamurella</taxon>
    </lineage>
</organism>
<keyword evidence="5" id="KW-1185">Reference proteome</keyword>
<reference evidence="4" key="1">
    <citation type="journal article" date="2014" name="Int. J. Syst. Evol. Microbiol.">
        <title>Complete genome sequence of Corynebacterium casei LMG S-19264T (=DSM 44701T), isolated from a smear-ripened cheese.</title>
        <authorList>
            <consortium name="US DOE Joint Genome Institute (JGI-PGF)"/>
            <person name="Walter F."/>
            <person name="Albersmeier A."/>
            <person name="Kalinowski J."/>
            <person name="Ruckert C."/>
        </authorList>
    </citation>
    <scope>NUCLEOTIDE SEQUENCE</scope>
    <source>
        <strain evidence="4">CGMCC 4.7308</strain>
    </source>
</reference>
<keyword evidence="2" id="KW-0732">Signal</keyword>
<feature type="signal peptide" evidence="2">
    <location>
        <begin position="1"/>
        <end position="25"/>
    </location>
</feature>
<evidence type="ECO:0000259" key="3">
    <source>
        <dbReference type="Pfam" id="PF04069"/>
    </source>
</evidence>
<dbReference type="EMBL" id="BMNA01000001">
    <property type="protein sequence ID" value="GGL89274.1"/>
    <property type="molecule type" value="Genomic_DNA"/>
</dbReference>
<dbReference type="PROSITE" id="PS51257">
    <property type="entry name" value="PROKAR_LIPOPROTEIN"/>
    <property type="match status" value="1"/>
</dbReference>
<dbReference type="CDD" id="cd13643">
    <property type="entry name" value="PBP2_BCP_2"/>
    <property type="match status" value="1"/>
</dbReference>
<reference evidence="4" key="2">
    <citation type="submission" date="2020-09" db="EMBL/GenBank/DDBJ databases">
        <authorList>
            <person name="Sun Q."/>
            <person name="Zhou Y."/>
        </authorList>
    </citation>
    <scope>NUCLEOTIDE SEQUENCE</scope>
    <source>
        <strain evidence="4">CGMCC 4.7308</strain>
    </source>
</reference>
<dbReference type="InterPro" id="IPR007210">
    <property type="entry name" value="ABC_Gly_betaine_transp_sub-bd"/>
</dbReference>
<comment type="caution">
    <text evidence="4">The sequence shown here is derived from an EMBL/GenBank/DDBJ whole genome shotgun (WGS) entry which is preliminary data.</text>
</comment>
<proteinExistence type="predicted"/>
<gene>
    <name evidence="4" type="ORF">GCM10011594_06050</name>
</gene>